<keyword evidence="2" id="KW-0677">Repeat</keyword>
<accession>A0A835KYL5</accession>
<dbReference type="InterPro" id="IPR036236">
    <property type="entry name" value="Znf_C2H2_sf"/>
</dbReference>
<evidence type="ECO:0000256" key="6">
    <source>
        <dbReference type="PROSITE-ProRule" id="PRU00042"/>
    </source>
</evidence>
<evidence type="ECO:0000259" key="9">
    <source>
        <dbReference type="PROSITE" id="PS50950"/>
    </source>
</evidence>
<feature type="domain" description="C2H2-type" evidence="8">
    <location>
        <begin position="489"/>
        <end position="512"/>
    </location>
</feature>
<evidence type="ECO:0000313" key="10">
    <source>
        <dbReference type="EMBL" id="KAF9408695.1"/>
    </source>
</evidence>
<organism evidence="10 11">
    <name type="scientific">Spodoptera exigua</name>
    <name type="common">Beet armyworm</name>
    <name type="synonym">Noctua fulgens</name>
    <dbReference type="NCBI Taxonomy" id="7107"/>
    <lineage>
        <taxon>Eukaryota</taxon>
        <taxon>Metazoa</taxon>
        <taxon>Ecdysozoa</taxon>
        <taxon>Arthropoda</taxon>
        <taxon>Hexapoda</taxon>
        <taxon>Insecta</taxon>
        <taxon>Pterygota</taxon>
        <taxon>Neoptera</taxon>
        <taxon>Endopterygota</taxon>
        <taxon>Lepidoptera</taxon>
        <taxon>Glossata</taxon>
        <taxon>Ditrysia</taxon>
        <taxon>Noctuoidea</taxon>
        <taxon>Noctuidae</taxon>
        <taxon>Amphipyrinae</taxon>
        <taxon>Spodoptera</taxon>
    </lineage>
</organism>
<sequence>MSSQKENTRICCMCGSSPSKDPRITLYRFPKPGPKNAQRCELWAKYCFPNEPWSSTKFQDGLHKQHKMLCSKHFQSTCFIDKKMFRTAVPNVQCHKKYAVKSDVENDLGDVQNDFEDEQATSSLIETPAPLVYKRKYSPGTPICRACLTTRRKLYSIQDSDVLDAYQSLSGTEVSEDDRLRTGSAVIALFHYGNARDEIVNEEVVEDVENKDPDLLLFDKKIFRSNQTLRILSDPIKLEEFQNLYHVDAHKLSHEEKTQDVLDRRDRTNYLNSPFKCDMCFKGFMAEDFFVEAKKHFIEFHQRKLSTTCEYCGLEFCSTPKYLQHVNDVHPNELIWCNMCGHLFIREVSLEKHKKRRHRNLHLSSSCPHCEVQLVDGAALDSHLFPGICSRYTCVHCGAGHSDAMRLRNHILKAHNKRNCNKVYKQGAHLQNHLKYVHYKVNRKVVCEICGVVVATNASLKVHMRHHTGERPYQCPRHRNTVHTTLRPFACERCPKAFKKKDSLLSHEQKVHDIRMAPPGELPSLGVLI</sequence>
<dbReference type="EMBL" id="JACKWZ010000367">
    <property type="protein sequence ID" value="KAF9408695.1"/>
    <property type="molecule type" value="Genomic_DNA"/>
</dbReference>
<feature type="domain" description="C2H2-type" evidence="8">
    <location>
        <begin position="335"/>
        <end position="358"/>
    </location>
</feature>
<evidence type="ECO:0000256" key="7">
    <source>
        <dbReference type="PROSITE-ProRule" id="PRU00309"/>
    </source>
</evidence>
<evidence type="ECO:0000256" key="2">
    <source>
        <dbReference type="ARBA" id="ARBA00022737"/>
    </source>
</evidence>
<dbReference type="Proteomes" id="UP000648187">
    <property type="component" value="Unassembled WGS sequence"/>
</dbReference>
<keyword evidence="5 7" id="KW-0238">DNA-binding</keyword>
<feature type="domain" description="C2H2-type" evidence="8">
    <location>
        <begin position="445"/>
        <end position="472"/>
    </location>
</feature>
<evidence type="ECO:0000256" key="1">
    <source>
        <dbReference type="ARBA" id="ARBA00022723"/>
    </source>
</evidence>
<keyword evidence="3 6" id="KW-0863">Zinc-finger</keyword>
<dbReference type="Pfam" id="PF05485">
    <property type="entry name" value="THAP"/>
    <property type="match status" value="1"/>
</dbReference>
<evidence type="ECO:0000256" key="5">
    <source>
        <dbReference type="ARBA" id="ARBA00023125"/>
    </source>
</evidence>
<protein>
    <submittedName>
        <fullName evidence="10">Uncharacterized protein</fullName>
    </submittedName>
</protein>
<dbReference type="SMART" id="SM00355">
    <property type="entry name" value="ZnF_C2H2"/>
    <property type="match status" value="6"/>
</dbReference>
<keyword evidence="11" id="KW-1185">Reference proteome</keyword>
<dbReference type="PANTHER" id="PTHR24379">
    <property type="entry name" value="KRAB AND ZINC FINGER DOMAIN-CONTAINING"/>
    <property type="match status" value="1"/>
</dbReference>
<dbReference type="PROSITE" id="PS00028">
    <property type="entry name" value="ZINC_FINGER_C2H2_1"/>
    <property type="match status" value="4"/>
</dbReference>
<dbReference type="Pfam" id="PF00096">
    <property type="entry name" value="zf-C2H2"/>
    <property type="match status" value="2"/>
</dbReference>
<name>A0A835KYL5_SPOEX</name>
<dbReference type="Gene3D" id="3.30.160.60">
    <property type="entry name" value="Classic Zinc Finger"/>
    <property type="match status" value="3"/>
</dbReference>
<evidence type="ECO:0000313" key="11">
    <source>
        <dbReference type="Proteomes" id="UP000648187"/>
    </source>
</evidence>
<comment type="caution">
    <text evidence="10">The sequence shown here is derived from an EMBL/GenBank/DDBJ whole genome shotgun (WGS) entry which is preliminary data.</text>
</comment>
<gene>
    <name evidence="10" type="ORF">HW555_011693</name>
</gene>
<dbReference type="PROSITE" id="PS50157">
    <property type="entry name" value="ZINC_FINGER_C2H2_2"/>
    <property type="match status" value="3"/>
</dbReference>
<dbReference type="AlphaFoldDB" id="A0A835KYL5"/>
<evidence type="ECO:0000256" key="4">
    <source>
        <dbReference type="ARBA" id="ARBA00022833"/>
    </source>
</evidence>
<dbReference type="GO" id="GO:0008270">
    <property type="term" value="F:zinc ion binding"/>
    <property type="evidence" value="ECO:0007669"/>
    <property type="project" value="UniProtKB-KW"/>
</dbReference>
<reference evidence="10" key="1">
    <citation type="submission" date="2020-08" db="EMBL/GenBank/DDBJ databases">
        <title>Spodoptera exigua strain:BAW_Kor-Di-RS1 Genome sequencing and assembly.</title>
        <authorList>
            <person name="Kim J."/>
            <person name="Nam H.Y."/>
            <person name="Kwon M."/>
            <person name="Choi J.H."/>
            <person name="Cho S.R."/>
            <person name="Kim G.-H."/>
        </authorList>
    </citation>
    <scope>NUCLEOTIDE SEQUENCE</scope>
    <source>
        <strain evidence="10">BAW_Kor-Di-RS1</strain>
        <tissue evidence="10">Whole-body</tissue>
    </source>
</reference>
<dbReference type="PANTHER" id="PTHR24379:SF121">
    <property type="entry name" value="C2H2-TYPE DOMAIN-CONTAINING PROTEIN"/>
    <property type="match status" value="1"/>
</dbReference>
<proteinExistence type="predicted"/>
<dbReference type="SUPFAM" id="SSF57716">
    <property type="entry name" value="Glucocorticoid receptor-like (DNA-binding domain)"/>
    <property type="match status" value="1"/>
</dbReference>
<evidence type="ECO:0000259" key="8">
    <source>
        <dbReference type="PROSITE" id="PS50157"/>
    </source>
</evidence>
<feature type="domain" description="THAP-type" evidence="9">
    <location>
        <begin position="1"/>
        <end position="93"/>
    </location>
</feature>
<dbReference type="GO" id="GO:0003677">
    <property type="term" value="F:DNA binding"/>
    <property type="evidence" value="ECO:0007669"/>
    <property type="project" value="UniProtKB-UniRule"/>
</dbReference>
<keyword evidence="4" id="KW-0862">Zinc</keyword>
<keyword evidence="1" id="KW-0479">Metal-binding</keyword>
<dbReference type="PROSITE" id="PS50950">
    <property type="entry name" value="ZF_THAP"/>
    <property type="match status" value="1"/>
</dbReference>
<dbReference type="SUPFAM" id="SSF57667">
    <property type="entry name" value="beta-beta-alpha zinc fingers"/>
    <property type="match status" value="3"/>
</dbReference>
<dbReference type="InterPro" id="IPR006612">
    <property type="entry name" value="THAP_Znf"/>
</dbReference>
<evidence type="ECO:0000256" key="3">
    <source>
        <dbReference type="ARBA" id="ARBA00022771"/>
    </source>
</evidence>
<dbReference type="InterPro" id="IPR013087">
    <property type="entry name" value="Znf_C2H2_type"/>
</dbReference>